<reference evidence="4" key="1">
    <citation type="submission" date="2023-02" db="EMBL/GenBank/DDBJ databases">
        <title>Genome of toxic invasive species Heracleum sosnowskyi carries increased number of genes despite the absence of recent whole-genome duplications.</title>
        <authorList>
            <person name="Schelkunov M."/>
            <person name="Shtratnikova V."/>
            <person name="Makarenko M."/>
            <person name="Klepikova A."/>
            <person name="Omelchenko D."/>
            <person name="Novikova G."/>
            <person name="Obukhova E."/>
            <person name="Bogdanov V."/>
            <person name="Penin A."/>
            <person name="Logacheva M."/>
        </authorList>
    </citation>
    <scope>NUCLEOTIDE SEQUENCE</scope>
    <source>
        <strain evidence="4">Hsosn_3</strain>
        <tissue evidence="4">Leaf</tissue>
    </source>
</reference>
<name>A0AAD8IPM1_9APIA</name>
<sequence length="348" mass="40555">MSETKFNELCNLEPNRFDWKIKVRIIRLWRGVSKKGEIFKGFNIILLDNRNNRMHAFVPANSADKLEPNITIGKVCVIRKFTVQEYKIEDKFRCLRNNAQLIFSNETQIKDIEDDGKSIEHNAFDFYDHSELMELTKQTTYLVDVVGIIKFYQPLADLVNKRGNPQKQVKFTITNGRSSVNVTFWDAFAEKFQEQMNQVSEKPVIVIIANSRVGLWNDQVDISSFGEPVFSQQIYVVDKNRELELLKVEAIKRLGKDYIMREVCTHVTIKSIEETQKWYSTVCTDCEQEIELEAYKWFCLNCNRILPYPDKKFHITAVASDKTSTFQLSLGDQPTRAVLQKRAVQLLK</sequence>
<evidence type="ECO:0000313" key="5">
    <source>
        <dbReference type="Proteomes" id="UP001237642"/>
    </source>
</evidence>
<dbReference type="GO" id="GO:0003677">
    <property type="term" value="F:DNA binding"/>
    <property type="evidence" value="ECO:0007669"/>
    <property type="project" value="UniProtKB-KW"/>
</dbReference>
<comment type="caution">
    <text evidence="4">The sequence shown here is derived from an EMBL/GenBank/DDBJ whole genome shotgun (WGS) entry which is preliminary data.</text>
</comment>
<evidence type="ECO:0000259" key="2">
    <source>
        <dbReference type="Pfam" id="PF02721"/>
    </source>
</evidence>
<proteinExistence type="predicted"/>
<evidence type="ECO:0000256" key="1">
    <source>
        <dbReference type="ARBA" id="ARBA00023125"/>
    </source>
</evidence>
<protein>
    <submittedName>
        <fullName evidence="4">Uncharacterized protein</fullName>
    </submittedName>
</protein>
<reference evidence="4" key="2">
    <citation type="submission" date="2023-05" db="EMBL/GenBank/DDBJ databases">
        <authorList>
            <person name="Schelkunov M.I."/>
        </authorList>
    </citation>
    <scope>NUCLEOTIDE SEQUENCE</scope>
    <source>
        <strain evidence="4">Hsosn_3</strain>
        <tissue evidence="4">Leaf</tissue>
    </source>
</reference>
<dbReference type="AlphaFoldDB" id="A0AAD8IPM1"/>
<gene>
    <name evidence="4" type="ORF">POM88_016962</name>
</gene>
<dbReference type="PANTHER" id="PTHR47165:SF4">
    <property type="entry name" value="OS03G0429900 PROTEIN"/>
    <property type="match status" value="1"/>
</dbReference>
<evidence type="ECO:0000259" key="3">
    <source>
        <dbReference type="Pfam" id="PF16900"/>
    </source>
</evidence>
<feature type="domain" description="Replication protein A OB" evidence="3">
    <location>
        <begin position="139"/>
        <end position="213"/>
    </location>
</feature>
<dbReference type="PANTHER" id="PTHR47165">
    <property type="entry name" value="OS03G0429900 PROTEIN"/>
    <property type="match status" value="1"/>
</dbReference>
<dbReference type="SUPFAM" id="SSF50249">
    <property type="entry name" value="Nucleic acid-binding proteins"/>
    <property type="match status" value="3"/>
</dbReference>
<dbReference type="Gene3D" id="2.40.50.140">
    <property type="entry name" value="Nucleic acid-binding proteins"/>
    <property type="match status" value="3"/>
</dbReference>
<accession>A0AAD8IPM1</accession>
<dbReference type="Proteomes" id="UP001237642">
    <property type="component" value="Unassembled WGS sequence"/>
</dbReference>
<feature type="domain" description="Replication protein A 70 kDa DNA-binding subunit B/D first OB fold" evidence="2">
    <location>
        <begin position="5"/>
        <end position="110"/>
    </location>
</feature>
<dbReference type="InterPro" id="IPR003871">
    <property type="entry name" value="RFA1B/D_OB_1st"/>
</dbReference>
<dbReference type="EMBL" id="JAUIZM010000004">
    <property type="protein sequence ID" value="KAK1388784.1"/>
    <property type="molecule type" value="Genomic_DNA"/>
</dbReference>
<organism evidence="4 5">
    <name type="scientific">Heracleum sosnowskyi</name>
    <dbReference type="NCBI Taxonomy" id="360622"/>
    <lineage>
        <taxon>Eukaryota</taxon>
        <taxon>Viridiplantae</taxon>
        <taxon>Streptophyta</taxon>
        <taxon>Embryophyta</taxon>
        <taxon>Tracheophyta</taxon>
        <taxon>Spermatophyta</taxon>
        <taxon>Magnoliopsida</taxon>
        <taxon>eudicotyledons</taxon>
        <taxon>Gunneridae</taxon>
        <taxon>Pentapetalae</taxon>
        <taxon>asterids</taxon>
        <taxon>campanulids</taxon>
        <taxon>Apiales</taxon>
        <taxon>Apiaceae</taxon>
        <taxon>Apioideae</taxon>
        <taxon>apioid superclade</taxon>
        <taxon>Tordylieae</taxon>
        <taxon>Tordyliinae</taxon>
        <taxon>Heracleum</taxon>
    </lineage>
</organism>
<dbReference type="Pfam" id="PF16900">
    <property type="entry name" value="REPA_OB_2"/>
    <property type="match status" value="1"/>
</dbReference>
<keyword evidence="5" id="KW-1185">Reference proteome</keyword>
<keyword evidence="1" id="KW-0238">DNA-binding</keyword>
<dbReference type="Pfam" id="PF02721">
    <property type="entry name" value="DUF223"/>
    <property type="match status" value="1"/>
</dbReference>
<dbReference type="InterPro" id="IPR031657">
    <property type="entry name" value="REPA_OB_2"/>
</dbReference>
<evidence type="ECO:0000313" key="4">
    <source>
        <dbReference type="EMBL" id="KAK1388784.1"/>
    </source>
</evidence>
<dbReference type="InterPro" id="IPR012340">
    <property type="entry name" value="NA-bd_OB-fold"/>
</dbReference>